<dbReference type="AlphaFoldDB" id="A0A1E4SCP8"/>
<proteinExistence type="predicted"/>
<evidence type="ECO:0000313" key="2">
    <source>
        <dbReference type="Proteomes" id="UP000094285"/>
    </source>
</evidence>
<reference evidence="2" key="1">
    <citation type="submission" date="2016-05" db="EMBL/GenBank/DDBJ databases">
        <title>Comparative genomics of biotechnologically important yeasts.</title>
        <authorList>
            <consortium name="DOE Joint Genome Institute"/>
            <person name="Riley R."/>
            <person name="Haridas S."/>
            <person name="Wolfe K.H."/>
            <person name="Lopes M.R."/>
            <person name="Hittinger C.T."/>
            <person name="Goker M."/>
            <person name="Salamov A."/>
            <person name="Wisecaver J."/>
            <person name="Long T.M."/>
            <person name="Aerts A.L."/>
            <person name="Barry K."/>
            <person name="Choi C."/>
            <person name="Clum A."/>
            <person name="Coughlan A.Y."/>
            <person name="Deshpande S."/>
            <person name="Douglass A.P."/>
            <person name="Hanson S.J."/>
            <person name="Klenk H.-P."/>
            <person name="Labutti K."/>
            <person name="Lapidus A."/>
            <person name="Lindquist E."/>
            <person name="Lipzen A."/>
            <person name="Meier-Kolthoff J.P."/>
            <person name="Ohm R.A."/>
            <person name="Otillar R.P."/>
            <person name="Pangilinan J."/>
            <person name="Peng Y."/>
            <person name="Rokas A."/>
            <person name="Rosa C.A."/>
            <person name="Scheuner C."/>
            <person name="Sibirny A.A."/>
            <person name="Slot J.C."/>
            <person name="Stielow J.B."/>
            <person name="Sun H."/>
            <person name="Kurtzman C.P."/>
            <person name="Blackwell M."/>
            <person name="Grigoriev I.V."/>
            <person name="Jeffries T.W."/>
        </authorList>
    </citation>
    <scope>NUCLEOTIDE SEQUENCE [LARGE SCALE GENOMIC DNA]</scope>
    <source>
        <strain evidence="2">NRRL Y-17324</strain>
    </source>
</reference>
<accession>A0A1E4SCP8</accession>
<dbReference type="EMBL" id="KV453915">
    <property type="protein sequence ID" value="ODV77291.1"/>
    <property type="molecule type" value="Genomic_DNA"/>
</dbReference>
<dbReference type="Pfam" id="PF12855">
    <property type="entry name" value="Ecl1"/>
    <property type="match status" value="1"/>
</dbReference>
<evidence type="ECO:0000313" key="1">
    <source>
        <dbReference type="EMBL" id="ODV77291.1"/>
    </source>
</evidence>
<dbReference type="Proteomes" id="UP000094285">
    <property type="component" value="Unassembled WGS sequence"/>
</dbReference>
<gene>
    <name evidence="1" type="ORF">CANTADRAFT_23421</name>
</gene>
<organism evidence="1 2">
    <name type="scientific">Suhomyces tanzawaensis NRRL Y-17324</name>
    <dbReference type="NCBI Taxonomy" id="984487"/>
    <lineage>
        <taxon>Eukaryota</taxon>
        <taxon>Fungi</taxon>
        <taxon>Dikarya</taxon>
        <taxon>Ascomycota</taxon>
        <taxon>Saccharomycotina</taxon>
        <taxon>Pichiomycetes</taxon>
        <taxon>Debaryomycetaceae</taxon>
        <taxon>Suhomyces</taxon>
    </lineage>
</organism>
<sequence length="147" mass="16431">MSDLAFNNYCITCDQLCSHNSIYCSESCKTVDEQQSSHIIHRHEDSPSATTSEELVSPLLAPNMYQHYNGSQSYGQDLSKSPLLLPSNYYTTSSGEDSNRDLDYFDLNYSVQSNTNYALANTSASSELLSSIPSTSHNYRKWLTACL</sequence>
<protein>
    <submittedName>
        <fullName evidence="1">Uncharacterized protein</fullName>
    </submittedName>
</protein>
<dbReference type="GeneID" id="30981096"/>
<keyword evidence="2" id="KW-1185">Reference proteome</keyword>
<dbReference type="OrthoDB" id="2563506at2759"/>
<name>A0A1E4SCP8_9ASCO</name>
<dbReference type="InterPro" id="IPR024368">
    <property type="entry name" value="Ecl1/2/3"/>
</dbReference>
<dbReference type="RefSeq" id="XP_020062413.1">
    <property type="nucleotide sequence ID" value="XM_020206959.1"/>
</dbReference>